<dbReference type="GeneTree" id="ENSGT00940000155295"/>
<reference evidence="3" key="3">
    <citation type="journal article" date="2014" name="Nature">
        <title>Elephant shark genome provides unique insights into gnathostome evolution.</title>
        <authorList>
            <consortium name="International Elephant Shark Genome Sequencing Consortium"/>
            <person name="Venkatesh B."/>
            <person name="Lee A.P."/>
            <person name="Ravi V."/>
            <person name="Maurya A.K."/>
            <person name="Lian M.M."/>
            <person name="Swann J.B."/>
            <person name="Ohta Y."/>
            <person name="Flajnik M.F."/>
            <person name="Sutoh Y."/>
            <person name="Kasahara M."/>
            <person name="Hoon S."/>
            <person name="Gangu V."/>
            <person name="Roy S.W."/>
            <person name="Irimia M."/>
            <person name="Korzh V."/>
            <person name="Kondrychyn I."/>
            <person name="Lim Z.W."/>
            <person name="Tay B.H."/>
            <person name="Tohari S."/>
            <person name="Kong K.W."/>
            <person name="Ho S."/>
            <person name="Lorente-Galdos B."/>
            <person name="Quilez J."/>
            <person name="Marques-Bonet T."/>
            <person name="Raney B.J."/>
            <person name="Ingham P.W."/>
            <person name="Tay A."/>
            <person name="Hillier L.W."/>
            <person name="Minx P."/>
            <person name="Boehm T."/>
            <person name="Wilson R.K."/>
            <person name="Brenner S."/>
            <person name="Warren W.C."/>
        </authorList>
    </citation>
    <scope>NUCLEOTIDE SEQUENCE [LARGE SCALE GENOMIC DNA]</scope>
</reference>
<name>A0A4W3HCT3_CALMI</name>
<sequence>GFGACWDFAGLISGLPFPLLHKVQEVTEASKETSAALSNCLAFFTKQEGVRNLRLEQEQEKTKILSEALQTLACEHHELEQSLVKGSPPQSLLSDDEFYDALSDSDSVDSLSGFETVTSHSAEDEPVNCSNNERSNMSEQANHDSKQLQANGIKKYRNEKTQRGYTALNCT</sequence>
<reference evidence="3" key="2">
    <citation type="journal article" date="2007" name="PLoS Biol.">
        <title>Survey sequencing and comparative analysis of the elephant shark (Callorhinchus milii) genome.</title>
        <authorList>
            <person name="Venkatesh B."/>
            <person name="Kirkness E.F."/>
            <person name="Loh Y.H."/>
            <person name="Halpern A.L."/>
            <person name="Lee A.P."/>
            <person name="Johnson J."/>
            <person name="Dandona N."/>
            <person name="Viswanathan L.D."/>
            <person name="Tay A."/>
            <person name="Venter J.C."/>
            <person name="Strausberg R.L."/>
            <person name="Brenner S."/>
        </authorList>
    </citation>
    <scope>NUCLEOTIDE SEQUENCE [LARGE SCALE GENOMIC DNA]</scope>
</reference>
<evidence type="ECO:0000313" key="2">
    <source>
        <dbReference type="Ensembl" id="ENSCMIP00000007589.1"/>
    </source>
</evidence>
<protein>
    <submittedName>
        <fullName evidence="2">Uncharacterized protein</fullName>
    </submittedName>
</protein>
<keyword evidence="3" id="KW-1185">Reference proteome</keyword>
<accession>A0A4W3HCT3</accession>
<evidence type="ECO:0000256" key="1">
    <source>
        <dbReference type="SAM" id="MobiDB-lite"/>
    </source>
</evidence>
<dbReference type="Proteomes" id="UP000314986">
    <property type="component" value="Unassembled WGS sequence"/>
</dbReference>
<reference evidence="2" key="4">
    <citation type="submission" date="2025-08" db="UniProtKB">
        <authorList>
            <consortium name="Ensembl"/>
        </authorList>
    </citation>
    <scope>IDENTIFICATION</scope>
</reference>
<feature type="region of interest" description="Disordered" evidence="1">
    <location>
        <begin position="117"/>
        <end position="146"/>
    </location>
</feature>
<feature type="compositionally biased region" description="Polar residues" evidence="1">
    <location>
        <begin position="128"/>
        <end position="140"/>
    </location>
</feature>
<reference evidence="3" key="1">
    <citation type="journal article" date="2006" name="Science">
        <title>Ancient noncoding elements conserved in the human genome.</title>
        <authorList>
            <person name="Venkatesh B."/>
            <person name="Kirkness E.F."/>
            <person name="Loh Y.H."/>
            <person name="Halpern A.L."/>
            <person name="Lee A.P."/>
            <person name="Johnson J."/>
            <person name="Dandona N."/>
            <person name="Viswanathan L.D."/>
            <person name="Tay A."/>
            <person name="Venter J.C."/>
            <person name="Strausberg R.L."/>
            <person name="Brenner S."/>
        </authorList>
    </citation>
    <scope>NUCLEOTIDE SEQUENCE [LARGE SCALE GENOMIC DNA]</scope>
</reference>
<evidence type="ECO:0000313" key="3">
    <source>
        <dbReference type="Proteomes" id="UP000314986"/>
    </source>
</evidence>
<reference evidence="2" key="5">
    <citation type="submission" date="2025-09" db="UniProtKB">
        <authorList>
            <consortium name="Ensembl"/>
        </authorList>
    </citation>
    <scope>IDENTIFICATION</scope>
</reference>
<proteinExistence type="predicted"/>
<dbReference type="Ensembl" id="ENSCMIT00000007814.1">
    <property type="protein sequence ID" value="ENSCMIP00000007589.1"/>
    <property type="gene ID" value="ENSCMIG00000004156.1"/>
</dbReference>
<organism evidence="2 3">
    <name type="scientific">Callorhinchus milii</name>
    <name type="common">Ghost shark</name>
    <dbReference type="NCBI Taxonomy" id="7868"/>
    <lineage>
        <taxon>Eukaryota</taxon>
        <taxon>Metazoa</taxon>
        <taxon>Chordata</taxon>
        <taxon>Craniata</taxon>
        <taxon>Vertebrata</taxon>
        <taxon>Chondrichthyes</taxon>
        <taxon>Holocephali</taxon>
        <taxon>Chimaeriformes</taxon>
        <taxon>Callorhinchidae</taxon>
        <taxon>Callorhinchus</taxon>
    </lineage>
</organism>
<dbReference type="AlphaFoldDB" id="A0A4W3HCT3"/>